<dbReference type="InterPro" id="IPR050428">
    <property type="entry name" value="TCS_sensor_his_kinase"/>
</dbReference>
<evidence type="ECO:0000256" key="5">
    <source>
        <dbReference type="ARBA" id="ARBA00022679"/>
    </source>
</evidence>
<dbReference type="SMART" id="SM00388">
    <property type="entry name" value="HisKA"/>
    <property type="match status" value="1"/>
</dbReference>
<feature type="transmembrane region" description="Helical" evidence="8">
    <location>
        <begin position="151"/>
        <end position="171"/>
    </location>
</feature>
<name>A0A143HLE3_MICTH</name>
<dbReference type="PANTHER" id="PTHR45436:SF16">
    <property type="entry name" value="HISTIDINE KINASE"/>
    <property type="match status" value="1"/>
</dbReference>
<dbReference type="InterPro" id="IPR003660">
    <property type="entry name" value="HAMP_dom"/>
</dbReference>
<sequence length="433" mass="49030">MKPRLSLKGLLLASFVSLGLILMAAYSIVSTEYFVRGLDASMANNMEKAARSFVRLFDREAQHQGREFSGFYLASDWAHMPEYVHKSFPAPPEKPLSLYKEDNGSWFRRPDHMVFLMRYDSPAGPLYIAREMTHPAKSNVVDITARQNRKLMVMITLLALGFVALISWLLLRHISRPTAALRAWTHSLDSDKLAQPIPDFGYPELNELAALIRSSLSSVQAALEREQRFLRHASHELRTPISTIRSNIELQRKLDAQKAHPPAHQATLDRIDRASLTMQHLTETLLWLNHQPDEPLQPQPVSLDALIRELAEEMNYLLTGKPVDTRIHTQPYSCNAPPVPARIILGNLIRNAYQHCWQGTVEIEQNGGHIVIRNPMTEDAQDEPSPQKQTGYGLGLELTEQLTRRLGWRYCHSVGDGYYQVELRTATGSASVS</sequence>
<organism evidence="11 12">
    <name type="scientific">Microbulbifer thermotolerans</name>
    <dbReference type="NCBI Taxonomy" id="252514"/>
    <lineage>
        <taxon>Bacteria</taxon>
        <taxon>Pseudomonadati</taxon>
        <taxon>Pseudomonadota</taxon>
        <taxon>Gammaproteobacteria</taxon>
        <taxon>Cellvibrionales</taxon>
        <taxon>Microbulbiferaceae</taxon>
        <taxon>Microbulbifer</taxon>
    </lineage>
</organism>
<evidence type="ECO:0000256" key="2">
    <source>
        <dbReference type="ARBA" id="ARBA00004370"/>
    </source>
</evidence>
<keyword evidence="8" id="KW-1133">Transmembrane helix</keyword>
<keyword evidence="8" id="KW-0472">Membrane</keyword>
<dbReference type="SUPFAM" id="SSF47384">
    <property type="entry name" value="Homodimeric domain of signal transducing histidine kinase"/>
    <property type="match status" value="1"/>
</dbReference>
<comment type="subcellular location">
    <subcellularLocation>
        <location evidence="2">Membrane</location>
    </subcellularLocation>
</comment>
<dbReference type="EMBL" id="CP014864">
    <property type="protein sequence ID" value="AMX02300.1"/>
    <property type="molecule type" value="Genomic_DNA"/>
</dbReference>
<keyword evidence="5" id="KW-0808">Transferase</keyword>
<dbReference type="GeneID" id="76607724"/>
<dbReference type="PROSITE" id="PS50109">
    <property type="entry name" value="HIS_KIN"/>
    <property type="match status" value="1"/>
</dbReference>
<dbReference type="Proteomes" id="UP000076077">
    <property type="component" value="Chromosome"/>
</dbReference>
<dbReference type="GO" id="GO:0000155">
    <property type="term" value="F:phosphorelay sensor kinase activity"/>
    <property type="evidence" value="ECO:0007669"/>
    <property type="project" value="InterPro"/>
</dbReference>
<dbReference type="PROSITE" id="PS50885">
    <property type="entry name" value="HAMP"/>
    <property type="match status" value="1"/>
</dbReference>
<feature type="domain" description="HAMP" evidence="10">
    <location>
        <begin position="172"/>
        <end position="224"/>
    </location>
</feature>
<dbReference type="InterPro" id="IPR005467">
    <property type="entry name" value="His_kinase_dom"/>
</dbReference>
<evidence type="ECO:0000256" key="4">
    <source>
        <dbReference type="ARBA" id="ARBA00022553"/>
    </source>
</evidence>
<evidence type="ECO:0000256" key="6">
    <source>
        <dbReference type="ARBA" id="ARBA00022777"/>
    </source>
</evidence>
<dbReference type="GO" id="GO:0005886">
    <property type="term" value="C:plasma membrane"/>
    <property type="evidence" value="ECO:0007669"/>
    <property type="project" value="TreeGrafter"/>
</dbReference>
<dbReference type="InterPro" id="IPR036097">
    <property type="entry name" value="HisK_dim/P_sf"/>
</dbReference>
<evidence type="ECO:0000313" key="12">
    <source>
        <dbReference type="Proteomes" id="UP000076077"/>
    </source>
</evidence>
<evidence type="ECO:0000313" key="11">
    <source>
        <dbReference type="EMBL" id="AMX02300.1"/>
    </source>
</evidence>
<evidence type="ECO:0000256" key="1">
    <source>
        <dbReference type="ARBA" id="ARBA00000085"/>
    </source>
</evidence>
<evidence type="ECO:0000256" key="8">
    <source>
        <dbReference type="SAM" id="Phobius"/>
    </source>
</evidence>
<dbReference type="InterPro" id="IPR036890">
    <property type="entry name" value="HATPase_C_sf"/>
</dbReference>
<dbReference type="Gene3D" id="1.10.287.130">
    <property type="match status" value="1"/>
</dbReference>
<dbReference type="AlphaFoldDB" id="A0A143HLE3"/>
<evidence type="ECO:0000256" key="3">
    <source>
        <dbReference type="ARBA" id="ARBA00012438"/>
    </source>
</evidence>
<dbReference type="EC" id="2.7.13.3" evidence="3"/>
<reference evidence="12" key="1">
    <citation type="submission" date="2016-03" db="EMBL/GenBank/DDBJ databases">
        <authorList>
            <person name="Lee Y.-S."/>
            <person name="Choi Y.-L."/>
        </authorList>
    </citation>
    <scope>NUCLEOTIDE SEQUENCE [LARGE SCALE GENOMIC DNA]</scope>
    <source>
        <strain evidence="12">DAU221</strain>
    </source>
</reference>
<gene>
    <name evidence="11" type="ORF">A3224_06625</name>
</gene>
<keyword evidence="8" id="KW-0812">Transmembrane</keyword>
<dbReference type="KEGG" id="mthd:A3224_06625"/>
<comment type="catalytic activity">
    <reaction evidence="1">
        <text>ATP + protein L-histidine = ADP + protein N-phospho-L-histidine.</text>
        <dbReference type="EC" id="2.7.13.3"/>
    </reaction>
</comment>
<evidence type="ECO:0000259" key="10">
    <source>
        <dbReference type="PROSITE" id="PS50885"/>
    </source>
</evidence>
<keyword evidence="6" id="KW-0418">Kinase</keyword>
<keyword evidence="4" id="KW-0597">Phosphoprotein</keyword>
<keyword evidence="12" id="KW-1185">Reference proteome</keyword>
<dbReference type="STRING" id="252514.A3224_06625"/>
<dbReference type="RefSeq" id="WP_067152767.1">
    <property type="nucleotide sequence ID" value="NZ_CP014864.1"/>
</dbReference>
<accession>A0A143HLE3</accession>
<dbReference type="Gene3D" id="3.30.565.10">
    <property type="entry name" value="Histidine kinase-like ATPase, C-terminal domain"/>
    <property type="match status" value="1"/>
</dbReference>
<proteinExistence type="predicted"/>
<dbReference type="InterPro" id="IPR003661">
    <property type="entry name" value="HisK_dim/P_dom"/>
</dbReference>
<dbReference type="Pfam" id="PF00512">
    <property type="entry name" value="HisKA"/>
    <property type="match status" value="1"/>
</dbReference>
<dbReference type="PANTHER" id="PTHR45436">
    <property type="entry name" value="SENSOR HISTIDINE KINASE YKOH"/>
    <property type="match status" value="1"/>
</dbReference>
<evidence type="ECO:0000259" key="9">
    <source>
        <dbReference type="PROSITE" id="PS50109"/>
    </source>
</evidence>
<feature type="domain" description="Histidine kinase" evidence="9">
    <location>
        <begin position="232"/>
        <end position="433"/>
    </location>
</feature>
<keyword evidence="7" id="KW-0902">Two-component regulatory system</keyword>
<dbReference type="CDD" id="cd00082">
    <property type="entry name" value="HisKA"/>
    <property type="match status" value="1"/>
</dbReference>
<evidence type="ECO:0000256" key="7">
    <source>
        <dbReference type="ARBA" id="ARBA00023012"/>
    </source>
</evidence>
<dbReference type="OrthoDB" id="9121563at2"/>
<protein>
    <recommendedName>
        <fullName evidence="3">histidine kinase</fullName>
        <ecNumber evidence="3">2.7.13.3</ecNumber>
    </recommendedName>
</protein>
<dbReference type="Gene3D" id="6.10.340.10">
    <property type="match status" value="1"/>
</dbReference>
<dbReference type="SUPFAM" id="SSF55874">
    <property type="entry name" value="ATPase domain of HSP90 chaperone/DNA topoisomerase II/histidine kinase"/>
    <property type="match status" value="1"/>
</dbReference>